<dbReference type="Proteomes" id="UP000800200">
    <property type="component" value="Unassembled WGS sequence"/>
</dbReference>
<gene>
    <name evidence="1" type="ORF">K469DRAFT_683979</name>
</gene>
<dbReference type="PANTHER" id="PTHR42060:SF1">
    <property type="entry name" value="NHL REPEAT-CONTAINING PROTEIN"/>
    <property type="match status" value="1"/>
</dbReference>
<sequence>MTWIENIAVRSNGQLLLSVFTQPELRGINPLDPYPKPSLVYQFPNATGLLGTTEIEPDLFAVVTTNFSFTTGVSVPGSCTIWKVNLRNPTPEVRKAANIPAGGALNGIARLSRNVVLGSDTWAGVVHRIDLDTGNSAIVIHDETMKGPEALPTFGINGIRIHGRYLYYDNIGKGLFCRIPIDLRTGAATGPVEIISDDVQGADDFALSETAQTAYVANFLQNLLVRVTAQGKAKIIAGGPDGALFHGPTSAQFGRTPLDRNVVYVVSSGATFNPSASSGFDFVEGGKVVAVTVRD</sequence>
<dbReference type="InterPro" id="IPR011042">
    <property type="entry name" value="6-blade_b-propeller_TolB-like"/>
</dbReference>
<evidence type="ECO:0000313" key="2">
    <source>
        <dbReference type="Proteomes" id="UP000800200"/>
    </source>
</evidence>
<protein>
    <recommendedName>
        <fullName evidence="3">SMP-30/Gluconolactonase/LRE-like region domain-containing protein</fullName>
    </recommendedName>
</protein>
<dbReference type="Gene3D" id="2.120.10.30">
    <property type="entry name" value="TolB, C-terminal domain"/>
    <property type="match status" value="1"/>
</dbReference>
<evidence type="ECO:0000313" key="1">
    <source>
        <dbReference type="EMBL" id="KAF2175375.1"/>
    </source>
</evidence>
<dbReference type="SUPFAM" id="SSF63829">
    <property type="entry name" value="Calcium-dependent phosphotriesterase"/>
    <property type="match status" value="1"/>
</dbReference>
<proteinExistence type="predicted"/>
<accession>A0A6A6D8G7</accession>
<dbReference type="EMBL" id="ML994735">
    <property type="protein sequence ID" value="KAF2175375.1"/>
    <property type="molecule type" value="Genomic_DNA"/>
</dbReference>
<dbReference type="InterPro" id="IPR052998">
    <property type="entry name" value="Hetero-Diels-Alderase-like"/>
</dbReference>
<name>A0A6A6D8G7_9PEZI</name>
<keyword evidence="2" id="KW-1185">Reference proteome</keyword>
<dbReference type="PANTHER" id="PTHR42060">
    <property type="entry name" value="NHL REPEAT-CONTAINING PROTEIN-RELATED"/>
    <property type="match status" value="1"/>
</dbReference>
<organism evidence="1 2">
    <name type="scientific">Zopfia rhizophila CBS 207.26</name>
    <dbReference type="NCBI Taxonomy" id="1314779"/>
    <lineage>
        <taxon>Eukaryota</taxon>
        <taxon>Fungi</taxon>
        <taxon>Dikarya</taxon>
        <taxon>Ascomycota</taxon>
        <taxon>Pezizomycotina</taxon>
        <taxon>Dothideomycetes</taxon>
        <taxon>Dothideomycetes incertae sedis</taxon>
        <taxon>Zopfiaceae</taxon>
        <taxon>Zopfia</taxon>
    </lineage>
</organism>
<evidence type="ECO:0008006" key="3">
    <source>
        <dbReference type="Google" id="ProtNLM"/>
    </source>
</evidence>
<dbReference type="AlphaFoldDB" id="A0A6A6D8G7"/>
<reference evidence="1" key="1">
    <citation type="journal article" date="2020" name="Stud. Mycol.">
        <title>101 Dothideomycetes genomes: a test case for predicting lifestyles and emergence of pathogens.</title>
        <authorList>
            <person name="Haridas S."/>
            <person name="Albert R."/>
            <person name="Binder M."/>
            <person name="Bloem J."/>
            <person name="Labutti K."/>
            <person name="Salamov A."/>
            <person name="Andreopoulos B."/>
            <person name="Baker S."/>
            <person name="Barry K."/>
            <person name="Bills G."/>
            <person name="Bluhm B."/>
            <person name="Cannon C."/>
            <person name="Castanera R."/>
            <person name="Culley D."/>
            <person name="Daum C."/>
            <person name="Ezra D."/>
            <person name="Gonzalez J."/>
            <person name="Henrissat B."/>
            <person name="Kuo A."/>
            <person name="Liang C."/>
            <person name="Lipzen A."/>
            <person name="Lutzoni F."/>
            <person name="Magnuson J."/>
            <person name="Mondo S."/>
            <person name="Nolan M."/>
            <person name="Ohm R."/>
            <person name="Pangilinan J."/>
            <person name="Park H.-J."/>
            <person name="Ramirez L."/>
            <person name="Alfaro M."/>
            <person name="Sun H."/>
            <person name="Tritt A."/>
            <person name="Yoshinaga Y."/>
            <person name="Zwiers L.-H."/>
            <person name="Turgeon B."/>
            <person name="Goodwin S."/>
            <person name="Spatafora J."/>
            <person name="Crous P."/>
            <person name="Grigoriev I."/>
        </authorList>
    </citation>
    <scope>NUCLEOTIDE SEQUENCE</scope>
    <source>
        <strain evidence="1">CBS 207.26</strain>
    </source>
</reference>
<dbReference type="OrthoDB" id="9977941at2759"/>